<feature type="compositionally biased region" description="Basic and acidic residues" evidence="1">
    <location>
        <begin position="21"/>
        <end position="45"/>
    </location>
</feature>
<feature type="transmembrane region" description="Helical" evidence="2">
    <location>
        <begin position="101"/>
        <end position="123"/>
    </location>
</feature>
<gene>
    <name evidence="3" type="ORF">PCAR00345_LOCUS14368</name>
</gene>
<protein>
    <submittedName>
        <fullName evidence="3">Uncharacterized protein</fullName>
    </submittedName>
</protein>
<proteinExistence type="predicted"/>
<name>A0A7S4BCR8_CHRCT</name>
<feature type="transmembrane region" description="Helical" evidence="2">
    <location>
        <begin position="403"/>
        <end position="422"/>
    </location>
</feature>
<keyword evidence="2" id="KW-1133">Transmembrane helix</keyword>
<keyword evidence="2" id="KW-0472">Membrane</keyword>
<evidence type="ECO:0000256" key="2">
    <source>
        <dbReference type="SAM" id="Phobius"/>
    </source>
</evidence>
<reference evidence="3" key="1">
    <citation type="submission" date="2021-01" db="EMBL/GenBank/DDBJ databases">
        <authorList>
            <person name="Corre E."/>
            <person name="Pelletier E."/>
            <person name="Niang G."/>
            <person name="Scheremetjew M."/>
            <person name="Finn R."/>
            <person name="Kale V."/>
            <person name="Holt S."/>
            <person name="Cochrane G."/>
            <person name="Meng A."/>
            <person name="Brown T."/>
            <person name="Cohen L."/>
        </authorList>
    </citation>
    <scope>NUCLEOTIDE SEQUENCE</scope>
    <source>
        <strain evidence="3">CCMP645</strain>
    </source>
</reference>
<keyword evidence="2" id="KW-0812">Transmembrane</keyword>
<feature type="transmembrane region" description="Helical" evidence="2">
    <location>
        <begin position="246"/>
        <end position="265"/>
    </location>
</feature>
<feature type="transmembrane region" description="Helical" evidence="2">
    <location>
        <begin position="185"/>
        <end position="212"/>
    </location>
</feature>
<organism evidence="3">
    <name type="scientific">Chrysotila carterae</name>
    <name type="common">Marine alga</name>
    <name type="synonym">Syracosphaera carterae</name>
    <dbReference type="NCBI Taxonomy" id="13221"/>
    <lineage>
        <taxon>Eukaryota</taxon>
        <taxon>Haptista</taxon>
        <taxon>Haptophyta</taxon>
        <taxon>Prymnesiophyceae</taxon>
        <taxon>Isochrysidales</taxon>
        <taxon>Isochrysidaceae</taxon>
        <taxon>Chrysotila</taxon>
    </lineage>
</organism>
<feature type="transmembrane region" description="Helical" evidence="2">
    <location>
        <begin position="277"/>
        <end position="302"/>
    </location>
</feature>
<dbReference type="AlphaFoldDB" id="A0A7S4BCR8"/>
<evidence type="ECO:0000256" key="1">
    <source>
        <dbReference type="SAM" id="MobiDB-lite"/>
    </source>
</evidence>
<feature type="region of interest" description="Disordered" evidence="1">
    <location>
        <begin position="1"/>
        <end position="80"/>
    </location>
</feature>
<evidence type="ECO:0000313" key="3">
    <source>
        <dbReference type="EMBL" id="CAE0761756.1"/>
    </source>
</evidence>
<dbReference type="EMBL" id="HBIZ01022740">
    <property type="protein sequence ID" value="CAE0761756.1"/>
    <property type="molecule type" value="Transcribed_RNA"/>
</dbReference>
<accession>A0A7S4BCR8</accession>
<sequence length="427" mass="45394">MAPEDQSMPAISEDTDSIAASDERLMGEEATHEELKTVDLEERMASEIARGMASGGRSQNDLESADGHHSSNDKSSLLNAGDGEGGSTLINWNMRSHQIEAVLLSAVVLLLFLALSGGCWLLGTNAELRSVRVGLSAAYVRAEQEEAKAEGSPGPEQEQRFTLSNACANDLNDADGGAPIVSCMLYAAGASGIGLAITSMALALLLLAHAVLTELHIRGRLKPFLEKLPPDLSEEKLAMVLREGPLVAWGLLLLFEYLTLFVYAIKVPETLGAGGVAFGYSYGLVRLAMVVSAAAAASYLALARGMGEVLVTEVLDGLKAATACADRKSAVLQGLMLLGLLCEVLLWVERPGWGGLLQLYGLWSVQCKLEMAMYSCASLVAVGMDALSIVTPTLPPPPVTMMMVLWVLVIDRVAILGALRFYRLAFV</sequence>